<reference evidence="1 2" key="1">
    <citation type="submission" date="2020-03" db="EMBL/GenBank/DDBJ databases">
        <title>Isolation and identification of active actinomycetes.</title>
        <authorList>
            <person name="Sun X."/>
        </authorList>
    </citation>
    <scope>NUCLEOTIDE SEQUENCE [LARGE SCALE GENOMIC DNA]</scope>
    <source>
        <strain evidence="1 2">NEAU-D13</strain>
    </source>
</reference>
<dbReference type="EMBL" id="JAAMPJ010000005">
    <property type="protein sequence ID" value="NGY61292.1"/>
    <property type="molecule type" value="Genomic_DNA"/>
</dbReference>
<keyword evidence="2" id="KW-1185">Reference proteome</keyword>
<comment type="caution">
    <text evidence="1">The sequence shown here is derived from an EMBL/GenBank/DDBJ whole genome shotgun (WGS) entry which is preliminary data.</text>
</comment>
<dbReference type="AlphaFoldDB" id="A0A7C9VRR4"/>
<organism evidence="1 2">
    <name type="scientific">Lentzea alba</name>
    <dbReference type="NCBI Taxonomy" id="2714351"/>
    <lineage>
        <taxon>Bacteria</taxon>
        <taxon>Bacillati</taxon>
        <taxon>Actinomycetota</taxon>
        <taxon>Actinomycetes</taxon>
        <taxon>Pseudonocardiales</taxon>
        <taxon>Pseudonocardiaceae</taxon>
        <taxon>Lentzea</taxon>
    </lineage>
</organism>
<sequence length="347" mass="38741">MRNEGGGSWRKLNRYRMAEGVEIVRGQGDRVELKVSMPGDEHGFFGRQCPSCDQVFRVSMIDYEKLPDDLFLWCVYCGHHCEHSEFMTQQQKDRALQAVTDLSVQMVDHMFAEVFGRGSRSRRSGSGIEIRYRSKPFYPRPLPGIDEERLVRERKCVDCSLRYAVFGEHRFCPVCGVLPSDVVSTDALAAETARLDGLAQLPADAVATLREQGVFTRIWVDTLENLVGIVETLASAVFRAAVVDAATRLNGKGNIFQRLDDTADLFVAAGHADLRAVLDTSTWRRLGESWAARHVFTHNDGVIDARYLARVPSSTARIGQRLTITEASCRQAIVDVDALCRALTALT</sequence>
<proteinExistence type="predicted"/>
<accession>A0A7C9VRR4</accession>
<gene>
    <name evidence="1" type="ORF">G7043_20410</name>
</gene>
<name>A0A7C9VRR4_9PSEU</name>
<dbReference type="RefSeq" id="WP_166047634.1">
    <property type="nucleotide sequence ID" value="NZ_JAAMPJ010000005.1"/>
</dbReference>
<protein>
    <submittedName>
        <fullName evidence="1">Uncharacterized protein</fullName>
    </submittedName>
</protein>
<dbReference type="Proteomes" id="UP000481360">
    <property type="component" value="Unassembled WGS sequence"/>
</dbReference>
<evidence type="ECO:0000313" key="2">
    <source>
        <dbReference type="Proteomes" id="UP000481360"/>
    </source>
</evidence>
<evidence type="ECO:0000313" key="1">
    <source>
        <dbReference type="EMBL" id="NGY61292.1"/>
    </source>
</evidence>